<feature type="compositionally biased region" description="Low complexity" evidence="14">
    <location>
        <begin position="83"/>
        <end position="103"/>
    </location>
</feature>
<dbReference type="RefSeq" id="XP_032836785.1">
    <property type="nucleotide sequence ID" value="XM_032980894.1"/>
</dbReference>
<keyword evidence="10 13" id="KW-0030">Aminoacyl-tRNA synthetase</keyword>
<organism evidence="17 18">
    <name type="scientific">Petromyzon marinus</name>
    <name type="common">Sea lamprey</name>
    <dbReference type="NCBI Taxonomy" id="7757"/>
    <lineage>
        <taxon>Eukaryota</taxon>
        <taxon>Metazoa</taxon>
        <taxon>Chordata</taxon>
        <taxon>Craniata</taxon>
        <taxon>Vertebrata</taxon>
        <taxon>Cyclostomata</taxon>
        <taxon>Hyperoartia</taxon>
        <taxon>Petromyzontiformes</taxon>
        <taxon>Petromyzontidae</taxon>
        <taxon>Petromyzon</taxon>
    </lineage>
</organism>
<dbReference type="GO" id="GO:0005829">
    <property type="term" value="C:cytosol"/>
    <property type="evidence" value="ECO:0007669"/>
    <property type="project" value="UniProtKB-SubCell"/>
</dbReference>
<gene>
    <name evidence="18" type="primary">RARS1</name>
</gene>
<dbReference type="InterPro" id="IPR036695">
    <property type="entry name" value="Arg-tRNA-synth_N_sf"/>
</dbReference>
<dbReference type="PRINTS" id="PR01038">
    <property type="entry name" value="TRNASYNTHARG"/>
</dbReference>
<sequence>MAEVVDRFKNRLQQQDLEISRLSAEVLSLRGAVVDAGGASGSTCAPPGVERLREENGKLLYRLRHLKRCLSDEVMKQRPQPISSTSSSTSSSSATSSSTSSSSPATGPRGDRDGGDGADVDGGMVNVAARLCTAFASAVSAAFPGLAVPPVAIAPSKPQQQQQQQQRIADYQCNSAMAIAQLLKAKGQKVSPKDVGAAIVSHLPASDLVEHVEVVGPGFINVYLDTAFLARQLTRLLLHGVSPPNTGARKKVVIDFSSPNVAKEMHVGHLRSTIIGDSTSRLYEFLGHEVLRLNHIGDWGTQFGMLIAHLVDRFPNYTEQPPPIADLQAFYKESKLRFDEDPSFRSRAYEYVVRLQSKEEAILRGWSLICDISRREFQKIYDSLGVRLEERGESFYQSLMQDVVEELKQKGLLQEDEGRLVLFAPGCAVPLTVVKSDGGFTYDTSDLAALRHRIHTERADVIIYVTDSGQASHFEAVFSAARLAGWYQEGGGVRVVHTPFGVVLGEDRKKFKTRSGETVRLAELLDEGLRRAGDKLQEKGRHQVLTPEELEAARRAVAFGCIKYADLAHSRTNDYVFSFAKMLDDRGNTAVYLLYAYTRIRSIARVAHVDPAQLRSEARRVGGVALGHASERRLARAILRLPEVLARTADDLQLHTLCDFLYELAGTFTDFYDACYCVEKDRSTGEVVKVNMSRLLLCEATAMVMETCFHILGLTPVQRM</sequence>
<dbReference type="FunFam" id="3.30.1360.70:FF:000002">
    <property type="entry name" value="arginine--tRNA ligase, cytoplasmic"/>
    <property type="match status" value="1"/>
</dbReference>
<dbReference type="SMART" id="SM01016">
    <property type="entry name" value="Arg_tRNA_synt_N"/>
    <property type="match status" value="1"/>
</dbReference>
<dbReference type="GO" id="GO:0005524">
    <property type="term" value="F:ATP binding"/>
    <property type="evidence" value="ECO:0007669"/>
    <property type="project" value="UniProtKB-KW"/>
</dbReference>
<evidence type="ECO:0000256" key="12">
    <source>
        <dbReference type="ARBA" id="ARBA00049339"/>
    </source>
</evidence>
<dbReference type="FunFam" id="3.40.50.620:FF:000084">
    <property type="entry name" value="arginine--tRNA ligase, cytoplasmic"/>
    <property type="match status" value="1"/>
</dbReference>
<dbReference type="PANTHER" id="PTHR11956:SF5">
    <property type="entry name" value="ARGININE--TRNA LIGASE, CYTOPLASMIC"/>
    <property type="match status" value="1"/>
</dbReference>
<dbReference type="AlphaFoldDB" id="A0AAJ7UI52"/>
<evidence type="ECO:0000256" key="5">
    <source>
        <dbReference type="ARBA" id="ARBA00022490"/>
    </source>
</evidence>
<dbReference type="InterPro" id="IPR005148">
    <property type="entry name" value="Arg-tRNA-synth_N"/>
</dbReference>
<dbReference type="Pfam" id="PF00750">
    <property type="entry name" value="tRNA-synt_1d"/>
    <property type="match status" value="1"/>
</dbReference>
<dbReference type="HAMAP" id="MF_00123">
    <property type="entry name" value="Arg_tRNA_synth"/>
    <property type="match status" value="1"/>
</dbReference>
<keyword evidence="5" id="KW-0963">Cytoplasm</keyword>
<accession>A0AAJ7UI52</accession>
<evidence type="ECO:0000259" key="16">
    <source>
        <dbReference type="SMART" id="SM01016"/>
    </source>
</evidence>
<dbReference type="SUPFAM" id="SSF52374">
    <property type="entry name" value="Nucleotidylyl transferase"/>
    <property type="match status" value="1"/>
</dbReference>
<dbReference type="SUPFAM" id="SSF55190">
    <property type="entry name" value="Arginyl-tRNA synthetase (ArgRS), N-terminal 'additional' domain"/>
    <property type="match status" value="1"/>
</dbReference>
<feature type="region of interest" description="Disordered" evidence="14">
    <location>
        <begin position="72"/>
        <end position="119"/>
    </location>
</feature>
<dbReference type="InterPro" id="IPR014729">
    <property type="entry name" value="Rossmann-like_a/b/a_fold"/>
</dbReference>
<dbReference type="GO" id="GO:0017101">
    <property type="term" value="C:aminoacyl-tRNA synthetase multienzyme complex"/>
    <property type="evidence" value="ECO:0007669"/>
    <property type="project" value="UniProtKB-ARBA"/>
</dbReference>
<evidence type="ECO:0000256" key="7">
    <source>
        <dbReference type="ARBA" id="ARBA00022741"/>
    </source>
</evidence>
<comment type="similarity">
    <text evidence="2 13">Belongs to the class-I aminoacyl-tRNA synthetase family.</text>
</comment>
<dbReference type="InterPro" id="IPR008909">
    <property type="entry name" value="DALR_anticod-bd"/>
</dbReference>
<feature type="domain" description="DALR anticodon binding" evidence="15">
    <location>
        <begin position="593"/>
        <end position="720"/>
    </location>
</feature>
<evidence type="ECO:0000256" key="11">
    <source>
        <dbReference type="ARBA" id="ARBA00033033"/>
    </source>
</evidence>
<evidence type="ECO:0000256" key="13">
    <source>
        <dbReference type="RuleBase" id="RU363038"/>
    </source>
</evidence>
<evidence type="ECO:0000256" key="8">
    <source>
        <dbReference type="ARBA" id="ARBA00022840"/>
    </source>
</evidence>
<comment type="subcellular location">
    <subcellularLocation>
        <location evidence="1">Cytoplasm</location>
        <location evidence="1">Cytosol</location>
    </subcellularLocation>
</comment>
<dbReference type="CTD" id="5917"/>
<evidence type="ECO:0000256" key="4">
    <source>
        <dbReference type="ARBA" id="ARBA00022171"/>
    </source>
</evidence>
<name>A0AAJ7UI52_PETMA</name>
<protein>
    <recommendedName>
        <fullName evidence="4">Arginine--tRNA ligase, cytoplasmic</fullName>
        <ecNumber evidence="3">6.1.1.19</ecNumber>
    </recommendedName>
    <alternativeName>
        <fullName evidence="11">Arginyl-tRNA synthetase</fullName>
    </alternativeName>
</protein>
<keyword evidence="17" id="KW-1185">Reference proteome</keyword>
<dbReference type="Pfam" id="PF03485">
    <property type="entry name" value="Arg_tRNA_synt_N"/>
    <property type="match status" value="1"/>
</dbReference>
<dbReference type="InterPro" id="IPR001412">
    <property type="entry name" value="aa-tRNA-synth_I_CS"/>
</dbReference>
<evidence type="ECO:0000259" key="15">
    <source>
        <dbReference type="SMART" id="SM00836"/>
    </source>
</evidence>
<keyword evidence="8 13" id="KW-0067">ATP-binding</keyword>
<keyword evidence="6 13" id="KW-0436">Ligase</keyword>
<evidence type="ECO:0000313" key="17">
    <source>
        <dbReference type="Proteomes" id="UP001318040"/>
    </source>
</evidence>
<reference evidence="18" key="1">
    <citation type="submission" date="2025-08" db="UniProtKB">
        <authorList>
            <consortium name="RefSeq"/>
        </authorList>
    </citation>
    <scope>IDENTIFICATION</scope>
    <source>
        <tissue evidence="18">Sperm</tissue>
    </source>
</reference>
<dbReference type="PANTHER" id="PTHR11956">
    <property type="entry name" value="ARGINYL-TRNA SYNTHETASE"/>
    <property type="match status" value="1"/>
</dbReference>
<dbReference type="SUPFAM" id="SSF47323">
    <property type="entry name" value="Anticodon-binding domain of a subclass of class I aminoacyl-tRNA synthetases"/>
    <property type="match status" value="1"/>
</dbReference>
<dbReference type="CDD" id="cd00671">
    <property type="entry name" value="ArgRS_core"/>
    <property type="match status" value="1"/>
</dbReference>
<dbReference type="SMART" id="SM00836">
    <property type="entry name" value="DALR_1"/>
    <property type="match status" value="1"/>
</dbReference>
<evidence type="ECO:0000256" key="9">
    <source>
        <dbReference type="ARBA" id="ARBA00022917"/>
    </source>
</evidence>
<evidence type="ECO:0000256" key="14">
    <source>
        <dbReference type="SAM" id="MobiDB-lite"/>
    </source>
</evidence>
<evidence type="ECO:0000256" key="1">
    <source>
        <dbReference type="ARBA" id="ARBA00004514"/>
    </source>
</evidence>
<evidence type="ECO:0000313" key="18">
    <source>
        <dbReference type="RefSeq" id="XP_032836785.1"/>
    </source>
</evidence>
<dbReference type="PROSITE" id="PS00178">
    <property type="entry name" value="AA_TRNA_LIGASE_I"/>
    <property type="match status" value="1"/>
</dbReference>
<dbReference type="InterPro" id="IPR009080">
    <property type="entry name" value="tRNAsynth_Ia_anticodon-bd"/>
</dbReference>
<dbReference type="Gene3D" id="3.40.50.620">
    <property type="entry name" value="HUPs"/>
    <property type="match status" value="1"/>
</dbReference>
<dbReference type="FunFam" id="1.10.730.10:FF:000064">
    <property type="entry name" value="Probable arginine--tRNA ligase, cytoplasmic"/>
    <property type="match status" value="1"/>
</dbReference>
<comment type="catalytic activity">
    <reaction evidence="12">
        <text>tRNA(Arg) + L-arginine + ATP = L-arginyl-tRNA(Arg) + AMP + diphosphate</text>
        <dbReference type="Rhea" id="RHEA:20301"/>
        <dbReference type="Rhea" id="RHEA-COMP:9658"/>
        <dbReference type="Rhea" id="RHEA-COMP:9673"/>
        <dbReference type="ChEBI" id="CHEBI:30616"/>
        <dbReference type="ChEBI" id="CHEBI:32682"/>
        <dbReference type="ChEBI" id="CHEBI:33019"/>
        <dbReference type="ChEBI" id="CHEBI:78442"/>
        <dbReference type="ChEBI" id="CHEBI:78513"/>
        <dbReference type="ChEBI" id="CHEBI:456215"/>
        <dbReference type="EC" id="6.1.1.19"/>
    </reaction>
</comment>
<dbReference type="Proteomes" id="UP001318040">
    <property type="component" value="Chromosome 76"/>
</dbReference>
<dbReference type="Gene3D" id="3.30.1360.70">
    <property type="entry name" value="Arginyl tRNA synthetase N-terminal domain"/>
    <property type="match status" value="1"/>
</dbReference>
<dbReference type="InterPro" id="IPR001278">
    <property type="entry name" value="Arg-tRNA-ligase"/>
</dbReference>
<dbReference type="EC" id="6.1.1.19" evidence="3"/>
<dbReference type="Gene3D" id="1.10.730.10">
    <property type="entry name" value="Isoleucyl-tRNA Synthetase, Domain 1"/>
    <property type="match status" value="1"/>
</dbReference>
<feature type="domain" description="Arginyl tRNA synthetase N-terminal" evidence="16">
    <location>
        <begin position="129"/>
        <end position="224"/>
    </location>
</feature>
<keyword evidence="7 13" id="KW-0547">Nucleotide-binding</keyword>
<dbReference type="NCBIfam" id="TIGR00456">
    <property type="entry name" value="argS"/>
    <property type="match status" value="1"/>
</dbReference>
<evidence type="ECO:0000256" key="6">
    <source>
        <dbReference type="ARBA" id="ARBA00022598"/>
    </source>
</evidence>
<evidence type="ECO:0000256" key="3">
    <source>
        <dbReference type="ARBA" id="ARBA00012837"/>
    </source>
</evidence>
<dbReference type="GO" id="GO:0004814">
    <property type="term" value="F:arginine-tRNA ligase activity"/>
    <property type="evidence" value="ECO:0007669"/>
    <property type="project" value="UniProtKB-EC"/>
</dbReference>
<dbReference type="GO" id="GO:0006420">
    <property type="term" value="P:arginyl-tRNA aminoacylation"/>
    <property type="evidence" value="ECO:0007669"/>
    <property type="project" value="InterPro"/>
</dbReference>
<keyword evidence="9 13" id="KW-0648">Protein biosynthesis</keyword>
<dbReference type="InterPro" id="IPR035684">
    <property type="entry name" value="ArgRS_core"/>
</dbReference>
<dbReference type="KEGG" id="pmrn:116958338"/>
<proteinExistence type="inferred from homology"/>
<dbReference type="Pfam" id="PF05746">
    <property type="entry name" value="DALR_1"/>
    <property type="match status" value="1"/>
</dbReference>
<evidence type="ECO:0000256" key="2">
    <source>
        <dbReference type="ARBA" id="ARBA00005594"/>
    </source>
</evidence>
<evidence type="ECO:0000256" key="10">
    <source>
        <dbReference type="ARBA" id="ARBA00023146"/>
    </source>
</evidence>